<dbReference type="GO" id="GO:0005874">
    <property type="term" value="C:microtubule"/>
    <property type="evidence" value="ECO:0007669"/>
    <property type="project" value="TreeGrafter"/>
</dbReference>
<dbReference type="GO" id="GO:0003924">
    <property type="term" value="F:GTPase activity"/>
    <property type="evidence" value="ECO:0007669"/>
    <property type="project" value="InterPro"/>
</dbReference>
<dbReference type="GeneID" id="87836832"/>
<dbReference type="GO" id="GO:0005525">
    <property type="term" value="F:GTP binding"/>
    <property type="evidence" value="ECO:0007669"/>
    <property type="project" value="InterPro"/>
</dbReference>
<dbReference type="Pfam" id="PF01031">
    <property type="entry name" value="Dynamin_M"/>
    <property type="match status" value="1"/>
</dbReference>
<evidence type="ECO:0000313" key="8">
    <source>
        <dbReference type="Proteomes" id="UP001278766"/>
    </source>
</evidence>
<feature type="compositionally biased region" description="Low complexity" evidence="4">
    <location>
        <begin position="830"/>
        <end position="846"/>
    </location>
</feature>
<protein>
    <submittedName>
        <fullName evidence="7">Uncharacterized protein</fullName>
    </submittedName>
</protein>
<dbReference type="Pfam" id="PF00350">
    <property type="entry name" value="Dynamin_N"/>
    <property type="match status" value="1"/>
</dbReference>
<evidence type="ECO:0000256" key="2">
    <source>
        <dbReference type="ARBA" id="ARBA00023134"/>
    </source>
</evidence>
<feature type="compositionally biased region" description="Low complexity" evidence="4">
    <location>
        <begin position="909"/>
        <end position="930"/>
    </location>
</feature>
<feature type="compositionally biased region" description="Low complexity" evidence="4">
    <location>
        <begin position="866"/>
        <end position="881"/>
    </location>
</feature>
<dbReference type="GO" id="GO:0016559">
    <property type="term" value="P:peroxisome fission"/>
    <property type="evidence" value="ECO:0007669"/>
    <property type="project" value="TreeGrafter"/>
</dbReference>
<organism evidence="7 8">
    <name type="scientific">Chaetomium fimeti</name>
    <dbReference type="NCBI Taxonomy" id="1854472"/>
    <lineage>
        <taxon>Eukaryota</taxon>
        <taxon>Fungi</taxon>
        <taxon>Dikarya</taxon>
        <taxon>Ascomycota</taxon>
        <taxon>Pezizomycotina</taxon>
        <taxon>Sordariomycetes</taxon>
        <taxon>Sordariomycetidae</taxon>
        <taxon>Sordariales</taxon>
        <taxon>Chaetomiaceae</taxon>
        <taxon>Chaetomium</taxon>
    </lineage>
</organism>
<dbReference type="RefSeq" id="XP_062655503.1">
    <property type="nucleotide sequence ID" value="XM_062799884.1"/>
</dbReference>
<dbReference type="GO" id="GO:0016020">
    <property type="term" value="C:membrane"/>
    <property type="evidence" value="ECO:0007669"/>
    <property type="project" value="TreeGrafter"/>
</dbReference>
<gene>
    <name evidence="7" type="ORF">B0H64DRAFT_243674</name>
</gene>
<dbReference type="PROSITE" id="PS51388">
    <property type="entry name" value="GED"/>
    <property type="match status" value="1"/>
</dbReference>
<feature type="compositionally biased region" description="Low complexity" evidence="4">
    <location>
        <begin position="985"/>
        <end position="1019"/>
    </location>
</feature>
<feature type="region of interest" description="Disordered" evidence="4">
    <location>
        <begin position="752"/>
        <end position="1019"/>
    </location>
</feature>
<name>A0AAE0H8W3_9PEZI</name>
<reference evidence="7" key="2">
    <citation type="submission" date="2023-06" db="EMBL/GenBank/DDBJ databases">
        <authorList>
            <consortium name="Lawrence Berkeley National Laboratory"/>
            <person name="Haridas S."/>
            <person name="Hensen N."/>
            <person name="Bonometti L."/>
            <person name="Westerberg I."/>
            <person name="Brannstrom I.O."/>
            <person name="Guillou S."/>
            <person name="Cros-Aarteil S."/>
            <person name="Calhoun S."/>
            <person name="Kuo A."/>
            <person name="Mondo S."/>
            <person name="Pangilinan J."/>
            <person name="Riley R."/>
            <person name="Labutti K."/>
            <person name="Andreopoulos B."/>
            <person name="Lipzen A."/>
            <person name="Chen C."/>
            <person name="Yanf M."/>
            <person name="Daum C."/>
            <person name="Ng V."/>
            <person name="Clum A."/>
            <person name="Steindorff A."/>
            <person name="Ohm R."/>
            <person name="Martin F."/>
            <person name="Silar P."/>
            <person name="Natvig D."/>
            <person name="Lalanne C."/>
            <person name="Gautier V."/>
            <person name="Ament-Velasquez S.L."/>
            <person name="Kruys A."/>
            <person name="Hutchinson M.I."/>
            <person name="Powell A.J."/>
            <person name="Barry K."/>
            <person name="Miller A.N."/>
            <person name="Grigoriev I.V."/>
            <person name="Debuchy R."/>
            <person name="Gladieux P."/>
            <person name="Thoren M.H."/>
            <person name="Johannesson H."/>
        </authorList>
    </citation>
    <scope>NUCLEOTIDE SEQUENCE</scope>
    <source>
        <strain evidence="7">CBS 168.71</strain>
    </source>
</reference>
<dbReference type="InterPro" id="IPR001401">
    <property type="entry name" value="Dynamin_GTPase"/>
</dbReference>
<dbReference type="Gene3D" id="3.40.50.300">
    <property type="entry name" value="P-loop containing nucleotide triphosphate hydrolases"/>
    <property type="match status" value="1"/>
</dbReference>
<dbReference type="GO" id="GO:0005739">
    <property type="term" value="C:mitochondrion"/>
    <property type="evidence" value="ECO:0007669"/>
    <property type="project" value="TreeGrafter"/>
</dbReference>
<dbReference type="PRINTS" id="PR00195">
    <property type="entry name" value="DYNAMIN"/>
</dbReference>
<dbReference type="PANTHER" id="PTHR11566">
    <property type="entry name" value="DYNAMIN"/>
    <property type="match status" value="1"/>
</dbReference>
<evidence type="ECO:0000256" key="1">
    <source>
        <dbReference type="ARBA" id="ARBA00022741"/>
    </source>
</evidence>
<dbReference type="SMART" id="SM00053">
    <property type="entry name" value="DYNc"/>
    <property type="match status" value="1"/>
</dbReference>
<dbReference type="GO" id="GO:0008017">
    <property type="term" value="F:microtubule binding"/>
    <property type="evidence" value="ECO:0007669"/>
    <property type="project" value="TreeGrafter"/>
</dbReference>
<dbReference type="Proteomes" id="UP001278766">
    <property type="component" value="Unassembled WGS sequence"/>
</dbReference>
<dbReference type="InterPro" id="IPR027417">
    <property type="entry name" value="P-loop_NTPase"/>
</dbReference>
<dbReference type="AlphaFoldDB" id="A0AAE0H8W3"/>
<reference evidence="7" key="1">
    <citation type="journal article" date="2023" name="Mol. Phylogenet. Evol.">
        <title>Genome-scale phylogeny and comparative genomics of the fungal order Sordariales.</title>
        <authorList>
            <person name="Hensen N."/>
            <person name="Bonometti L."/>
            <person name="Westerberg I."/>
            <person name="Brannstrom I.O."/>
            <person name="Guillou S."/>
            <person name="Cros-Aarteil S."/>
            <person name="Calhoun S."/>
            <person name="Haridas S."/>
            <person name="Kuo A."/>
            <person name="Mondo S."/>
            <person name="Pangilinan J."/>
            <person name="Riley R."/>
            <person name="LaButti K."/>
            <person name="Andreopoulos B."/>
            <person name="Lipzen A."/>
            <person name="Chen C."/>
            <person name="Yan M."/>
            <person name="Daum C."/>
            <person name="Ng V."/>
            <person name="Clum A."/>
            <person name="Steindorff A."/>
            <person name="Ohm R.A."/>
            <person name="Martin F."/>
            <person name="Silar P."/>
            <person name="Natvig D.O."/>
            <person name="Lalanne C."/>
            <person name="Gautier V."/>
            <person name="Ament-Velasquez S.L."/>
            <person name="Kruys A."/>
            <person name="Hutchinson M.I."/>
            <person name="Powell A.J."/>
            <person name="Barry K."/>
            <person name="Miller A.N."/>
            <person name="Grigoriev I.V."/>
            <person name="Debuchy R."/>
            <person name="Gladieux P."/>
            <person name="Hiltunen Thoren M."/>
            <person name="Johannesson H."/>
        </authorList>
    </citation>
    <scope>NUCLEOTIDE SEQUENCE</scope>
    <source>
        <strain evidence="7">CBS 168.71</strain>
    </source>
</reference>
<dbReference type="InterPro" id="IPR030381">
    <property type="entry name" value="G_DYNAMIN_dom"/>
</dbReference>
<feature type="compositionally biased region" description="Low complexity" evidence="4">
    <location>
        <begin position="785"/>
        <end position="806"/>
    </location>
</feature>
<dbReference type="InterPro" id="IPR022812">
    <property type="entry name" value="Dynamin"/>
</dbReference>
<feature type="coiled-coil region" evidence="3">
    <location>
        <begin position="703"/>
        <end position="730"/>
    </location>
</feature>
<dbReference type="EMBL" id="JAUEPN010000008">
    <property type="protein sequence ID" value="KAK3291989.1"/>
    <property type="molecule type" value="Genomic_DNA"/>
</dbReference>
<keyword evidence="1" id="KW-0547">Nucleotide-binding</keyword>
<evidence type="ECO:0000259" key="5">
    <source>
        <dbReference type="PROSITE" id="PS51388"/>
    </source>
</evidence>
<keyword evidence="2" id="KW-0342">GTP-binding</keyword>
<dbReference type="GO" id="GO:0048312">
    <property type="term" value="P:intracellular distribution of mitochondria"/>
    <property type="evidence" value="ECO:0007669"/>
    <property type="project" value="TreeGrafter"/>
</dbReference>
<feature type="compositionally biased region" description="Gly residues" evidence="4">
    <location>
        <begin position="950"/>
        <end position="963"/>
    </location>
</feature>
<dbReference type="InterPro" id="IPR045063">
    <property type="entry name" value="Dynamin_N"/>
</dbReference>
<keyword evidence="8" id="KW-1185">Reference proteome</keyword>
<dbReference type="InterPro" id="IPR000375">
    <property type="entry name" value="Dynamin_stalk"/>
</dbReference>
<dbReference type="GO" id="GO:0006897">
    <property type="term" value="P:endocytosis"/>
    <property type="evidence" value="ECO:0007669"/>
    <property type="project" value="TreeGrafter"/>
</dbReference>
<dbReference type="InterPro" id="IPR020850">
    <property type="entry name" value="GED_dom"/>
</dbReference>
<keyword evidence="3" id="KW-0175">Coiled coil</keyword>
<dbReference type="SUPFAM" id="SSF52540">
    <property type="entry name" value="P-loop containing nucleoside triphosphate hydrolases"/>
    <property type="match status" value="1"/>
</dbReference>
<dbReference type="PROSITE" id="PS51718">
    <property type="entry name" value="G_DYNAMIN_2"/>
    <property type="match status" value="1"/>
</dbReference>
<dbReference type="FunFam" id="3.40.50.300:FF:001425">
    <property type="entry name" value="Dynamin GTPase, putative"/>
    <property type="match status" value="1"/>
</dbReference>
<feature type="compositionally biased region" description="Polar residues" evidence="4">
    <location>
        <begin position="761"/>
        <end position="775"/>
    </location>
</feature>
<evidence type="ECO:0000256" key="3">
    <source>
        <dbReference type="SAM" id="Coils"/>
    </source>
</evidence>
<feature type="domain" description="GED" evidence="5">
    <location>
        <begin position="651"/>
        <end position="742"/>
    </location>
</feature>
<feature type="compositionally biased region" description="Low complexity" evidence="4">
    <location>
        <begin position="964"/>
        <end position="976"/>
    </location>
</feature>
<evidence type="ECO:0000256" key="4">
    <source>
        <dbReference type="SAM" id="MobiDB-lite"/>
    </source>
</evidence>
<feature type="domain" description="Dynamin-type G" evidence="6">
    <location>
        <begin position="41"/>
        <end position="341"/>
    </location>
</feature>
<comment type="caution">
    <text evidence="7">The sequence shown here is derived from an EMBL/GenBank/DDBJ whole genome shotgun (WGS) entry which is preliminary data.</text>
</comment>
<evidence type="ECO:0000259" key="6">
    <source>
        <dbReference type="PROSITE" id="PS51718"/>
    </source>
</evidence>
<feature type="region of interest" description="Disordered" evidence="4">
    <location>
        <begin position="107"/>
        <end position="131"/>
    </location>
</feature>
<feature type="compositionally biased region" description="Gly residues" evidence="4">
    <location>
        <begin position="931"/>
        <end position="940"/>
    </location>
</feature>
<accession>A0AAE0H8W3</accession>
<dbReference type="CDD" id="cd08771">
    <property type="entry name" value="DLP_1"/>
    <property type="match status" value="1"/>
</dbReference>
<dbReference type="PANTHER" id="PTHR11566:SF149">
    <property type="entry name" value="GTPASE, PUTATIVE (AFU_ORTHOLOGUE AFUA_6G11890)-RELATED"/>
    <property type="match status" value="1"/>
</dbReference>
<sequence>MDLPPPQVDLEADSLSQLNTSDARSLLDTIDGLRALGVGDFVHLPQIIVVGDQSSGKSSVLEAISRVRFPVDGDLCTRFATELVLRRAPQTAINVSIQFADSAVSTHAEDATRSRTPGASRPPPAPFQRTSFDKDALPDIIREAKERMGISNNGAKRFSKDVLRVEVASPDVYPLTLVDLPGIFHSSTAEQNEDDRRVVDGLIESYMEQDKSIILLVVAANHPLANQAVLSSAARHDPDRERTIGVITKPDMAGRGSANEKKYLDLAKGRESMHRLALGWYVLRNRSEEERSSESEVRDTVEERFFRAGEWNSISAANRGVESLRRRLSKVLLDHIKKNLPSLIDDIETRLRACQQDLTRAGKPRSTPEELRSYLLGIAEDFQRLARDAVEGRYNDPFFGGFDQDDTRLLKLRALLRNMNSAFVSVMERKGACYKIEWEDADANESAEREINREVPAYLQPLCDLYNAPDPEPKPESELNELLQSLAFSNRGREFPGDTNPELVFLLFKKQSAAWEGIAQEHLDYVLSATKAFVHRVFRHVIGADDATLNSILHDCVDPFFASKEDILQVKLREVIRPYKDGHGPPLDSAFRARMQERSSRRFANQFASRLERQHPELFRFDPVLGAGLTRHMILNAVDGPTRDNSSMFDTGKVINMMVVYYEMSLKTYVDNIINLAIESCLVHDLTTILTPTKVDGMDSERLQYLVSETEDLQKQRQDLQQEVTILREGLRKCQRHRPRQEHVLPSALLRLSPGVPGEASSRSVAVETSVTPTGSPRPPPAIEPSVTPAADPTPSPAAGAAAVPPNTKPTSVQPPPRPIAFGQPASNTAPFGASGVAVGASSPSNGFGGPSNTNTLFGTKPPPSTGFGSPSTSSASNPVGAAPPPSTGFGSSPTSSTNRSFGAAPFATGFGSSTTSSTNKPFGTAPAGATGFGSTGGFGTPNRPLGAAPAGGTGFASSGGFGTPNKPLGAAPLPGTGFGGFGSSGSTTAVNSPSTGTGTANSTNTNSTSQTTAENSST</sequence>
<evidence type="ECO:0000313" key="7">
    <source>
        <dbReference type="EMBL" id="KAK3291989.1"/>
    </source>
</evidence>
<proteinExistence type="predicted"/>
<dbReference type="GO" id="GO:0000266">
    <property type="term" value="P:mitochondrial fission"/>
    <property type="evidence" value="ECO:0007669"/>
    <property type="project" value="TreeGrafter"/>
</dbReference>
<feature type="compositionally biased region" description="Low complexity" evidence="4">
    <location>
        <begin position="888"/>
        <end position="898"/>
    </location>
</feature>